<dbReference type="RefSeq" id="WP_116422033.1">
    <property type="nucleotide sequence ID" value="NZ_NMUE01000065.1"/>
</dbReference>
<gene>
    <name evidence="1" type="ORF">CGL51_13180</name>
    <name evidence="2" type="ORF">CGL52_13320</name>
</gene>
<organism evidence="1 4">
    <name type="scientific">Pyrobaculum aerophilum</name>
    <dbReference type="NCBI Taxonomy" id="13773"/>
    <lineage>
        <taxon>Archaea</taxon>
        <taxon>Thermoproteota</taxon>
        <taxon>Thermoprotei</taxon>
        <taxon>Thermoproteales</taxon>
        <taxon>Thermoproteaceae</taxon>
        <taxon>Pyrobaculum</taxon>
    </lineage>
</organism>
<dbReference type="Proteomes" id="UP000257123">
    <property type="component" value="Unassembled WGS sequence"/>
</dbReference>
<proteinExistence type="predicted"/>
<protein>
    <submittedName>
        <fullName evidence="1">Uncharacterized protein</fullName>
    </submittedName>
</protein>
<evidence type="ECO:0000313" key="3">
    <source>
        <dbReference type="Proteomes" id="UP000256877"/>
    </source>
</evidence>
<reference evidence="3 4" key="1">
    <citation type="submission" date="2017-07" db="EMBL/GenBank/DDBJ databases">
        <title>Draft genome sequence of aerobic hyperthermophilic archaea, Pyrobaculum aerophilum YKB31 and YKB32.</title>
        <authorList>
            <person name="Mochizuki T."/>
            <person name="Berliner A.J."/>
            <person name="Yoshida-Takashima Y."/>
            <person name="Takaki Y."/>
            <person name="Nunoura T."/>
            <person name="Takai K."/>
        </authorList>
    </citation>
    <scope>NUCLEOTIDE SEQUENCE [LARGE SCALE GENOMIC DNA]</scope>
    <source>
        <strain evidence="1 4">YKB31</strain>
        <strain evidence="2 3">YKB32</strain>
    </source>
</reference>
<comment type="caution">
    <text evidence="1">The sequence shown here is derived from an EMBL/GenBank/DDBJ whole genome shotgun (WGS) entry which is preliminary data.</text>
</comment>
<accession>A0A371QUJ7</accession>
<name>A0A371QUJ7_9CREN</name>
<dbReference type="AlphaFoldDB" id="A0A371QUJ7"/>
<evidence type="ECO:0000313" key="4">
    <source>
        <dbReference type="Proteomes" id="UP000257123"/>
    </source>
</evidence>
<evidence type="ECO:0000313" key="1">
    <source>
        <dbReference type="EMBL" id="RFA93309.1"/>
    </source>
</evidence>
<evidence type="ECO:0000313" key="2">
    <source>
        <dbReference type="EMBL" id="RFA95088.1"/>
    </source>
</evidence>
<dbReference type="Proteomes" id="UP000256877">
    <property type="component" value="Unassembled WGS sequence"/>
</dbReference>
<dbReference type="EMBL" id="NMUE01000065">
    <property type="protein sequence ID" value="RFA93309.1"/>
    <property type="molecule type" value="Genomic_DNA"/>
</dbReference>
<dbReference type="OrthoDB" id="23657at2157"/>
<dbReference type="EMBL" id="NMUF01000063">
    <property type="protein sequence ID" value="RFA95088.1"/>
    <property type="molecule type" value="Genomic_DNA"/>
</dbReference>
<sequence length="132" mass="14978">MVKKLHSVVRETRPAGVEFKLANFGKVTAKVVPVDVTVYEVGHGYRVDVAGKVEVEPERRLYKAYLCSPNTQMLPVEFINTNYGYLSEELESLRLEVYIEIRVYASETSSDVDGAPCVNVVWTHGIRMQLQR</sequence>